<keyword evidence="3" id="KW-1185">Reference proteome</keyword>
<sequence length="82" mass="8581">MLATEGSTVPELEHQLRLILWLLPITAVLCAAFCVSFLGAMRRSRAAGAAHVATAKGRQAMATALLAVFLAACWGGAALLMQ</sequence>
<dbReference type="AlphaFoldDB" id="A0A3S9IBL6"/>
<proteinExistence type="predicted"/>
<feature type="transmembrane region" description="Helical" evidence="1">
    <location>
        <begin position="18"/>
        <end position="39"/>
    </location>
</feature>
<evidence type="ECO:0000313" key="3">
    <source>
        <dbReference type="Proteomes" id="UP000280197"/>
    </source>
</evidence>
<keyword evidence="1" id="KW-0812">Transmembrane</keyword>
<keyword evidence="1" id="KW-0472">Membrane</keyword>
<evidence type="ECO:0000256" key="1">
    <source>
        <dbReference type="SAM" id="Phobius"/>
    </source>
</evidence>
<evidence type="ECO:0000313" key="2">
    <source>
        <dbReference type="EMBL" id="AZP21760.1"/>
    </source>
</evidence>
<reference evidence="2 3" key="1">
    <citation type="submission" date="2018-12" db="EMBL/GenBank/DDBJ databases">
        <authorList>
            <person name="Li K."/>
        </authorList>
    </citation>
    <scope>NUCLEOTIDE SEQUENCE [LARGE SCALE GENOMIC DNA]</scope>
    <source>
        <strain evidence="3">CR22</strain>
    </source>
</reference>
<name>A0A3S9IBL6_9ACTN</name>
<dbReference type="RefSeq" id="WP_126275582.1">
    <property type="nucleotide sequence ID" value="NZ_CP034463.1"/>
</dbReference>
<feature type="transmembrane region" description="Helical" evidence="1">
    <location>
        <begin position="60"/>
        <end position="81"/>
    </location>
</feature>
<gene>
    <name evidence="2" type="ORF">EJC51_40165</name>
</gene>
<dbReference type="KEGG" id="saqu:EJC51_40165"/>
<keyword evidence="1" id="KW-1133">Transmembrane helix</keyword>
<dbReference type="Proteomes" id="UP000280197">
    <property type="component" value="Chromosome"/>
</dbReference>
<organism evidence="2 3">
    <name type="scientific">Streptomyces aquilus</name>
    <dbReference type="NCBI Taxonomy" id="2548456"/>
    <lineage>
        <taxon>Bacteria</taxon>
        <taxon>Bacillati</taxon>
        <taxon>Actinomycetota</taxon>
        <taxon>Actinomycetes</taxon>
        <taxon>Kitasatosporales</taxon>
        <taxon>Streptomycetaceae</taxon>
        <taxon>Streptomyces</taxon>
    </lineage>
</organism>
<protein>
    <submittedName>
        <fullName evidence="2">Uncharacterized protein</fullName>
    </submittedName>
</protein>
<accession>A0A3S9IBL6</accession>
<dbReference type="EMBL" id="CP034463">
    <property type="protein sequence ID" value="AZP21760.1"/>
    <property type="molecule type" value="Genomic_DNA"/>
</dbReference>